<evidence type="ECO:0000259" key="13">
    <source>
        <dbReference type="Pfam" id="PF11975"/>
    </source>
</evidence>
<evidence type="ECO:0000256" key="11">
    <source>
        <dbReference type="PIRSR" id="PIRSR601088-4"/>
    </source>
</evidence>
<comment type="similarity">
    <text evidence="2 12">Belongs to the glycosyl hydrolase 4 family.</text>
</comment>
<comment type="cofactor">
    <cofactor evidence="12">
        <name>NAD(+)</name>
        <dbReference type="ChEBI" id="CHEBI:57540"/>
    </cofactor>
    <text evidence="12">Binds 1 NAD(+) per subunit.</text>
</comment>
<evidence type="ECO:0000256" key="7">
    <source>
        <dbReference type="ARBA" id="ARBA00023277"/>
    </source>
</evidence>
<dbReference type="Pfam" id="PF02056">
    <property type="entry name" value="Glyco_hydro_4"/>
    <property type="match status" value="1"/>
</dbReference>
<keyword evidence="10" id="KW-0408">Iron</keyword>
<organism evidence="14 15">
    <name type="scientific">Paenibacillus rhizosphaerae</name>
    <dbReference type="NCBI Taxonomy" id="297318"/>
    <lineage>
        <taxon>Bacteria</taxon>
        <taxon>Bacillati</taxon>
        <taxon>Bacillota</taxon>
        <taxon>Bacilli</taxon>
        <taxon>Bacillales</taxon>
        <taxon>Paenibacillaceae</taxon>
        <taxon>Paenibacillus</taxon>
    </lineage>
</organism>
<keyword evidence="10" id="KW-0533">Nickel</keyword>
<evidence type="ECO:0000256" key="2">
    <source>
        <dbReference type="ARBA" id="ARBA00010141"/>
    </source>
</evidence>
<evidence type="ECO:0000313" key="14">
    <source>
        <dbReference type="EMBL" id="OMF58769.1"/>
    </source>
</evidence>
<comment type="cofactor">
    <cofactor evidence="1">
        <name>Mn(2+)</name>
        <dbReference type="ChEBI" id="CHEBI:29035"/>
    </cofactor>
</comment>
<accession>A0A1R1F3R5</accession>
<dbReference type="Gene3D" id="3.90.1820.10">
    <property type="entry name" value="AglA-like glucosidase"/>
    <property type="match status" value="1"/>
</dbReference>
<dbReference type="EMBL" id="MRTP01000001">
    <property type="protein sequence ID" value="OMF58769.1"/>
    <property type="molecule type" value="Genomic_DNA"/>
</dbReference>
<dbReference type="InterPro" id="IPR053715">
    <property type="entry name" value="GH4_Enzyme_sf"/>
</dbReference>
<reference evidence="14 15" key="1">
    <citation type="submission" date="2016-11" db="EMBL/GenBank/DDBJ databases">
        <title>Paenibacillus species isolates.</title>
        <authorList>
            <person name="Beno S.M."/>
        </authorList>
    </citation>
    <scope>NUCLEOTIDE SEQUENCE [LARGE SCALE GENOMIC DNA]</scope>
    <source>
        <strain evidence="14 15">FSL R5-0378</strain>
    </source>
</reference>
<feature type="binding site" evidence="10">
    <location>
        <position position="198"/>
    </location>
    <ligand>
        <name>Mn(2+)</name>
        <dbReference type="ChEBI" id="CHEBI:29035"/>
    </ligand>
</feature>
<keyword evidence="4 12" id="KW-0378">Hydrolase</keyword>
<dbReference type="AlphaFoldDB" id="A0A1R1F3R5"/>
<feature type="domain" description="Glycosyl hydrolase family 4 C-terminal" evidence="13">
    <location>
        <begin position="193"/>
        <end position="408"/>
    </location>
</feature>
<evidence type="ECO:0000256" key="12">
    <source>
        <dbReference type="RuleBase" id="RU361152"/>
    </source>
</evidence>
<dbReference type="InterPro" id="IPR015955">
    <property type="entry name" value="Lactate_DH/Glyco_Ohase_4_C"/>
</dbReference>
<dbReference type="InterPro" id="IPR001088">
    <property type="entry name" value="Glyco_hydro_4"/>
</dbReference>
<evidence type="ECO:0000256" key="9">
    <source>
        <dbReference type="PIRSR" id="PIRSR601088-2"/>
    </source>
</evidence>
<evidence type="ECO:0000256" key="6">
    <source>
        <dbReference type="ARBA" id="ARBA00023211"/>
    </source>
</evidence>
<keyword evidence="3 10" id="KW-0479">Metal-binding</keyword>
<dbReference type="SUPFAM" id="SSF51735">
    <property type="entry name" value="NAD(P)-binding Rossmann-fold domains"/>
    <property type="match status" value="1"/>
</dbReference>
<evidence type="ECO:0000256" key="5">
    <source>
        <dbReference type="ARBA" id="ARBA00023027"/>
    </source>
</evidence>
<dbReference type="NCBIfam" id="NF011657">
    <property type="entry name" value="PRK15076.1"/>
    <property type="match status" value="1"/>
</dbReference>
<dbReference type="GO" id="GO:0005975">
    <property type="term" value="P:carbohydrate metabolic process"/>
    <property type="evidence" value="ECO:0007669"/>
    <property type="project" value="InterPro"/>
</dbReference>
<keyword evidence="5 12" id="KW-0520">NAD</keyword>
<dbReference type="InterPro" id="IPR036291">
    <property type="entry name" value="NAD(P)-bd_dom_sf"/>
</dbReference>
<dbReference type="CDD" id="cd05297">
    <property type="entry name" value="GH4_alpha_glucosidase_galactosidase"/>
    <property type="match status" value="1"/>
</dbReference>
<dbReference type="STRING" id="297318.BK138_09770"/>
<dbReference type="Pfam" id="PF11975">
    <property type="entry name" value="Glyco_hydro_4C"/>
    <property type="match status" value="1"/>
</dbReference>
<evidence type="ECO:0000313" key="15">
    <source>
        <dbReference type="Proteomes" id="UP000187172"/>
    </source>
</evidence>
<keyword evidence="15" id="KW-1185">Reference proteome</keyword>
<feature type="site" description="Increases basicity of active site Tyr" evidence="11">
    <location>
        <position position="109"/>
    </location>
</feature>
<keyword evidence="8 12" id="KW-0326">Glycosidase</keyword>
<protein>
    <submittedName>
        <fullName evidence="14">Alpha-glucosidase/alpha-galactosidase</fullName>
    </submittedName>
</protein>
<name>A0A1R1F3R5_9BACL</name>
<evidence type="ECO:0000256" key="4">
    <source>
        <dbReference type="ARBA" id="ARBA00022801"/>
    </source>
</evidence>
<sequence>MKKIVFIGAGSLVFTKNLVRDLLTFPALADSIIALVDIDEERLGFAKKTVEKIISAGGYPAKVEAHTDRTRALDGADGVVCTILAGSLDVWRKDIEIPKQYGVDINVGDTRGPSGIFRALRTIPVMLDICRDIERYCPQAVFLNYTNPMAMLCRAMQSETNVTVTGLCHSVQGTASMLARWIGAPKEEVTYLCAGINHQAFYLDFRWNGQDAYPLIREAVNHPDIYNEEQVRNEMFLHLDYYVTESSGHNSEYNAWFRKRPDLIEKYCTNGTGWNPGEYAYIIKGYEQRQGSWKEQMQRWMNEPVELKRGEEYAAYIFNATIGDGTLFKFNGNVRNHGLIDNLPDGCCVEVPVLASKRGLEPIHVGALPDQLAALTNISARCEEMAVEGALTGDPRKVFHAVCFDPLTSAVLSLAEIKSMVDEMFEANREYLPQFKHFKS</sequence>
<dbReference type="PANTHER" id="PTHR32092:SF6">
    <property type="entry name" value="ALPHA-GALACTOSIDASE"/>
    <property type="match status" value="1"/>
</dbReference>
<dbReference type="PRINTS" id="PR00732">
    <property type="entry name" value="GLHYDRLASE4"/>
</dbReference>
<feature type="binding site" evidence="10">
    <location>
        <position position="168"/>
    </location>
    <ligand>
        <name>Mn(2+)</name>
        <dbReference type="ChEBI" id="CHEBI:29035"/>
    </ligand>
</feature>
<gene>
    <name evidence="14" type="ORF">BK138_09770</name>
</gene>
<comment type="caution">
    <text evidence="14">The sequence shown here is derived from an EMBL/GenBank/DDBJ whole genome shotgun (WGS) entry which is preliminary data.</text>
</comment>
<evidence type="ECO:0000256" key="8">
    <source>
        <dbReference type="ARBA" id="ARBA00023295"/>
    </source>
</evidence>
<keyword evidence="10" id="KW-0170">Cobalt</keyword>
<keyword evidence="7" id="KW-0119">Carbohydrate metabolism</keyword>
<dbReference type="InterPro" id="IPR022616">
    <property type="entry name" value="Glyco_hydro_4_C"/>
</dbReference>
<dbReference type="GO" id="GO:0046872">
    <property type="term" value="F:metal ion binding"/>
    <property type="evidence" value="ECO:0007669"/>
    <property type="project" value="UniProtKB-KW"/>
</dbReference>
<dbReference type="GO" id="GO:0004553">
    <property type="term" value="F:hydrolase activity, hydrolyzing O-glycosyl compounds"/>
    <property type="evidence" value="ECO:0007669"/>
    <property type="project" value="InterPro"/>
</dbReference>
<dbReference type="RefSeq" id="WP_076168848.1">
    <property type="nucleotide sequence ID" value="NZ_MRTP01000001.1"/>
</dbReference>
<dbReference type="GO" id="GO:0016616">
    <property type="term" value="F:oxidoreductase activity, acting on the CH-OH group of donors, NAD or NADP as acceptor"/>
    <property type="evidence" value="ECO:0007669"/>
    <property type="project" value="InterPro"/>
</dbReference>
<keyword evidence="6 10" id="KW-0464">Manganese</keyword>
<dbReference type="PANTHER" id="PTHR32092">
    <property type="entry name" value="6-PHOSPHO-BETA-GLUCOSIDASE-RELATED"/>
    <property type="match status" value="1"/>
</dbReference>
<evidence type="ECO:0000256" key="1">
    <source>
        <dbReference type="ARBA" id="ARBA00001936"/>
    </source>
</evidence>
<dbReference type="SUPFAM" id="SSF56327">
    <property type="entry name" value="LDH C-terminal domain-like"/>
    <property type="match status" value="1"/>
</dbReference>
<evidence type="ECO:0000256" key="10">
    <source>
        <dbReference type="PIRSR" id="PIRSR601088-3"/>
    </source>
</evidence>
<proteinExistence type="inferred from homology"/>
<evidence type="ECO:0000256" key="3">
    <source>
        <dbReference type="ARBA" id="ARBA00022723"/>
    </source>
</evidence>
<feature type="binding site" evidence="9">
    <location>
        <position position="147"/>
    </location>
    <ligand>
        <name>substrate</name>
    </ligand>
</feature>
<dbReference type="Proteomes" id="UP000187172">
    <property type="component" value="Unassembled WGS sequence"/>
</dbReference>